<dbReference type="EMBL" id="OZ034817">
    <property type="protein sequence ID" value="CAL1383284.1"/>
    <property type="molecule type" value="Genomic_DNA"/>
</dbReference>
<reference evidence="1 2" key="1">
    <citation type="submission" date="2024-04" db="EMBL/GenBank/DDBJ databases">
        <authorList>
            <person name="Fracassetti M."/>
        </authorList>
    </citation>
    <scope>NUCLEOTIDE SEQUENCE [LARGE SCALE GENOMIC DNA]</scope>
</reference>
<protein>
    <recommendedName>
        <fullName evidence="3">Secreted protein</fullName>
    </recommendedName>
</protein>
<dbReference type="AlphaFoldDB" id="A0AAV2EBK2"/>
<evidence type="ECO:0000313" key="1">
    <source>
        <dbReference type="EMBL" id="CAL1383284.1"/>
    </source>
</evidence>
<gene>
    <name evidence="1" type="ORF">LTRI10_LOCUS24568</name>
</gene>
<organism evidence="1 2">
    <name type="scientific">Linum trigynum</name>
    <dbReference type="NCBI Taxonomy" id="586398"/>
    <lineage>
        <taxon>Eukaryota</taxon>
        <taxon>Viridiplantae</taxon>
        <taxon>Streptophyta</taxon>
        <taxon>Embryophyta</taxon>
        <taxon>Tracheophyta</taxon>
        <taxon>Spermatophyta</taxon>
        <taxon>Magnoliopsida</taxon>
        <taxon>eudicotyledons</taxon>
        <taxon>Gunneridae</taxon>
        <taxon>Pentapetalae</taxon>
        <taxon>rosids</taxon>
        <taxon>fabids</taxon>
        <taxon>Malpighiales</taxon>
        <taxon>Linaceae</taxon>
        <taxon>Linum</taxon>
    </lineage>
</organism>
<proteinExistence type="predicted"/>
<accession>A0AAV2EBK2</accession>
<name>A0AAV2EBK2_9ROSI</name>
<sequence length="84" mass="9998">MCTKEGIVALFLPFPFGFYCRARPVRSMATRWDRGRSLDSPICMLRYEEKRRWGIQPQLGFLWVRSCCYCVLSWRHSIFSIARS</sequence>
<dbReference type="Proteomes" id="UP001497516">
    <property type="component" value="Chromosome 4"/>
</dbReference>
<keyword evidence="2" id="KW-1185">Reference proteome</keyword>
<evidence type="ECO:0000313" key="2">
    <source>
        <dbReference type="Proteomes" id="UP001497516"/>
    </source>
</evidence>
<evidence type="ECO:0008006" key="3">
    <source>
        <dbReference type="Google" id="ProtNLM"/>
    </source>
</evidence>